<accession>A0A381RFN3</accession>
<dbReference type="EMBL" id="UINC01001834">
    <property type="protein sequence ID" value="SUZ89699.1"/>
    <property type="molecule type" value="Genomic_DNA"/>
</dbReference>
<evidence type="ECO:0008006" key="2">
    <source>
        <dbReference type="Google" id="ProtNLM"/>
    </source>
</evidence>
<gene>
    <name evidence="1" type="ORF">METZ01_LOCUS42553</name>
</gene>
<dbReference type="SUPFAM" id="SSF51735">
    <property type="entry name" value="NAD(P)-binding Rossmann-fold domains"/>
    <property type="match status" value="1"/>
</dbReference>
<proteinExistence type="predicted"/>
<dbReference type="AlphaFoldDB" id="A0A381RFN3"/>
<feature type="non-terminal residue" evidence="1">
    <location>
        <position position="29"/>
    </location>
</feature>
<name>A0A381RFN3_9ZZZZ</name>
<protein>
    <recommendedName>
        <fullName evidence="2">3-oxoacyl-ACP reductase</fullName>
    </recommendedName>
</protein>
<evidence type="ECO:0000313" key="1">
    <source>
        <dbReference type="EMBL" id="SUZ89699.1"/>
    </source>
</evidence>
<sequence>MAITFKDQVAIVTGAGGGLGRCHALDLAK</sequence>
<organism evidence="1">
    <name type="scientific">marine metagenome</name>
    <dbReference type="NCBI Taxonomy" id="408172"/>
    <lineage>
        <taxon>unclassified sequences</taxon>
        <taxon>metagenomes</taxon>
        <taxon>ecological metagenomes</taxon>
    </lineage>
</organism>
<dbReference type="InterPro" id="IPR036291">
    <property type="entry name" value="NAD(P)-bd_dom_sf"/>
</dbReference>
<reference evidence="1" key="1">
    <citation type="submission" date="2018-05" db="EMBL/GenBank/DDBJ databases">
        <authorList>
            <person name="Lanie J.A."/>
            <person name="Ng W.-L."/>
            <person name="Kazmierczak K.M."/>
            <person name="Andrzejewski T.M."/>
            <person name="Davidsen T.M."/>
            <person name="Wayne K.J."/>
            <person name="Tettelin H."/>
            <person name="Glass J.I."/>
            <person name="Rusch D."/>
            <person name="Podicherti R."/>
            <person name="Tsui H.-C.T."/>
            <person name="Winkler M.E."/>
        </authorList>
    </citation>
    <scope>NUCLEOTIDE SEQUENCE</scope>
</reference>
<dbReference type="Gene3D" id="3.40.50.720">
    <property type="entry name" value="NAD(P)-binding Rossmann-like Domain"/>
    <property type="match status" value="1"/>
</dbReference>